<feature type="region of interest" description="Disordered" evidence="1">
    <location>
        <begin position="78"/>
        <end position="143"/>
    </location>
</feature>
<dbReference type="Proteomes" id="UP000006352">
    <property type="component" value="Unassembled WGS sequence"/>
</dbReference>
<gene>
    <name evidence="2" type="ORF">FIBRA_05074</name>
</gene>
<sequence>MSNSGNDTSGGGLGKMANARDRRYTMNFTFRSPALQKWLNTAMDYHSPLGNKIDKWSDPSHLKQLWMEVLKEPLEKNHRVDRRVDGNVSQDLQSPMVSEPLQALSSRPERVASPIHRAGSARKRTRTELHFQQGISDSAKRSK</sequence>
<name>J4H3B0_9APHY</name>
<organism evidence="2 3">
    <name type="scientific">Fibroporia radiculosa</name>
    <dbReference type="NCBI Taxonomy" id="599839"/>
    <lineage>
        <taxon>Eukaryota</taxon>
        <taxon>Fungi</taxon>
        <taxon>Dikarya</taxon>
        <taxon>Basidiomycota</taxon>
        <taxon>Agaricomycotina</taxon>
        <taxon>Agaricomycetes</taxon>
        <taxon>Polyporales</taxon>
        <taxon>Fibroporiaceae</taxon>
        <taxon>Fibroporia</taxon>
    </lineage>
</organism>
<dbReference type="RefSeq" id="XP_012182242.1">
    <property type="nucleotide sequence ID" value="XM_012326852.1"/>
</dbReference>
<dbReference type="AlphaFoldDB" id="J4H3B0"/>
<dbReference type="HOGENOM" id="CLU_1806190_0_0_1"/>
<evidence type="ECO:0000313" key="2">
    <source>
        <dbReference type="EMBL" id="CCM02959.1"/>
    </source>
</evidence>
<proteinExistence type="predicted"/>
<dbReference type="GeneID" id="24097870"/>
<evidence type="ECO:0000313" key="3">
    <source>
        <dbReference type="Proteomes" id="UP000006352"/>
    </source>
</evidence>
<feature type="compositionally biased region" description="Polar residues" evidence="1">
    <location>
        <begin position="87"/>
        <end position="96"/>
    </location>
</feature>
<dbReference type="InParanoid" id="J4H3B0"/>
<keyword evidence="3" id="KW-1185">Reference proteome</keyword>
<evidence type="ECO:0000256" key="1">
    <source>
        <dbReference type="SAM" id="MobiDB-lite"/>
    </source>
</evidence>
<dbReference type="EMBL" id="HE797096">
    <property type="protein sequence ID" value="CCM02959.1"/>
    <property type="molecule type" value="Genomic_DNA"/>
</dbReference>
<reference evidence="2 3" key="1">
    <citation type="journal article" date="2012" name="Appl. Environ. Microbiol.">
        <title>Short-read sequencing for genomic analysis of the brown rot fungus Fibroporia radiculosa.</title>
        <authorList>
            <person name="Tang J.D."/>
            <person name="Perkins A.D."/>
            <person name="Sonstegard T.S."/>
            <person name="Schroeder S.G."/>
            <person name="Burgess S.C."/>
            <person name="Diehl S.V."/>
        </authorList>
    </citation>
    <scope>NUCLEOTIDE SEQUENCE [LARGE SCALE GENOMIC DNA]</scope>
    <source>
        <strain evidence="2 3">TFFH 294</strain>
    </source>
</reference>
<accession>J4H3B0</accession>
<protein>
    <submittedName>
        <fullName evidence="2">Uncharacterized protein</fullName>
    </submittedName>
</protein>